<evidence type="ECO:0000313" key="2">
    <source>
        <dbReference type="Proteomes" id="UP000002215"/>
    </source>
</evidence>
<reference evidence="2" key="1">
    <citation type="submission" date="2009-08" db="EMBL/GenBank/DDBJ databases">
        <title>The complete genome of Chitinophaga pinensis DSM 2588.</title>
        <authorList>
            <consortium name="US DOE Joint Genome Institute (JGI-PGF)"/>
            <person name="Lucas S."/>
            <person name="Copeland A."/>
            <person name="Lapidus A."/>
            <person name="Glavina del Rio T."/>
            <person name="Dalin E."/>
            <person name="Tice H."/>
            <person name="Bruce D."/>
            <person name="Goodwin L."/>
            <person name="Pitluck S."/>
            <person name="Kyrpides N."/>
            <person name="Mavromatis K."/>
            <person name="Ivanova N."/>
            <person name="Mikhailova N."/>
            <person name="Sims D."/>
            <person name="Meinche L."/>
            <person name="Brettin T."/>
            <person name="Detter J.C."/>
            <person name="Han C."/>
            <person name="Larimer F."/>
            <person name="Land M."/>
            <person name="Hauser L."/>
            <person name="Markowitz V."/>
            <person name="Cheng J.-F."/>
            <person name="Hugenholtz P."/>
            <person name="Woyke T."/>
            <person name="Wu D."/>
            <person name="Spring S."/>
            <person name="Klenk H.-P."/>
            <person name="Eisen J.A."/>
        </authorList>
    </citation>
    <scope>NUCLEOTIDE SEQUENCE [LARGE SCALE GENOMIC DNA]</scope>
    <source>
        <strain evidence="2">ATCC 43595 / DSM 2588 / LMG 13176 / NBRC 15968 / NCIMB 11800 / UQM 2034</strain>
    </source>
</reference>
<accession>A0A979G3A3</accession>
<dbReference type="AlphaFoldDB" id="A0A979G3A3"/>
<organism evidence="1 2">
    <name type="scientific">Chitinophaga pinensis (strain ATCC 43595 / DSM 2588 / LMG 13176 / NBRC 15968 / NCIMB 11800 / UQM 2034)</name>
    <dbReference type="NCBI Taxonomy" id="485918"/>
    <lineage>
        <taxon>Bacteria</taxon>
        <taxon>Pseudomonadati</taxon>
        <taxon>Bacteroidota</taxon>
        <taxon>Chitinophagia</taxon>
        <taxon>Chitinophagales</taxon>
        <taxon>Chitinophagaceae</taxon>
        <taxon>Chitinophaga</taxon>
    </lineage>
</organism>
<protein>
    <recommendedName>
        <fullName evidence="3">Outer membrane protein beta-barrel domain-containing protein</fullName>
    </recommendedName>
</protein>
<sequence length="267" mass="29625">MKNQYFGLRNQFFGLSKENIGIGEIGYFFREIGIDQQLFASYFCVIRFIQQLRYKRINKRLIKTEYKINRKDLKRKTMKKTIKAGVTTLALLLAVAVGVKAQTKGNSDSQRPSFSLSVGPEAGIPVGSFSDYYKWSLGGSVQADYAIIKKTLYVNLNAGFANVFADDIPGLDDLQWIPVKAGLRYYPFQHNNLYVEGQAGVNFITNGPIGNKTAAFTYSPQIGYLIPLGKGNYLDAGVKFDGNSKFVDGGDAANLIGLRVAYTFGLK</sequence>
<evidence type="ECO:0000313" key="1">
    <source>
        <dbReference type="EMBL" id="ACU59788.1"/>
    </source>
</evidence>
<evidence type="ECO:0008006" key="3">
    <source>
        <dbReference type="Google" id="ProtNLM"/>
    </source>
</evidence>
<gene>
    <name evidence="1" type="ordered locus">Cpin_2297</name>
</gene>
<dbReference type="KEGG" id="cpi:Cpin_2297"/>
<reference evidence="1 2" key="2">
    <citation type="journal article" date="2010" name="Stand. Genomic Sci.">
        <title>Complete genome sequence of Chitinophaga pinensis type strain (UQM 2034).</title>
        <authorList>
            <person name="Glavina Del Rio T."/>
            <person name="Abt B."/>
            <person name="Spring S."/>
            <person name="Lapidus A."/>
            <person name="Nolan M."/>
            <person name="Tice H."/>
            <person name="Copeland A."/>
            <person name="Cheng J.F."/>
            <person name="Chen F."/>
            <person name="Bruce D."/>
            <person name="Goodwin L."/>
            <person name="Pitluck S."/>
            <person name="Ivanova N."/>
            <person name="Mavromatis K."/>
            <person name="Mikhailova N."/>
            <person name="Pati A."/>
            <person name="Chen A."/>
            <person name="Palaniappan K."/>
            <person name="Land M."/>
            <person name="Hauser L."/>
            <person name="Chang Y.J."/>
            <person name="Jeffries C.D."/>
            <person name="Chain P."/>
            <person name="Saunders E."/>
            <person name="Detter J.C."/>
            <person name="Brettin T."/>
            <person name="Rohde M."/>
            <person name="Goker M."/>
            <person name="Bristow J."/>
            <person name="Eisen J.A."/>
            <person name="Markowitz V."/>
            <person name="Hugenholtz P."/>
            <person name="Kyrpides N.C."/>
            <person name="Klenk H.P."/>
            <person name="Lucas S."/>
        </authorList>
    </citation>
    <scope>NUCLEOTIDE SEQUENCE [LARGE SCALE GENOMIC DNA]</scope>
    <source>
        <strain evidence="2">ATCC 43595 / DSM 2588 / LMG 13176 / NBRC 15968 / NCIMB 11800 / UQM 2034</strain>
    </source>
</reference>
<dbReference type="EMBL" id="CP001699">
    <property type="protein sequence ID" value="ACU59788.1"/>
    <property type="molecule type" value="Genomic_DNA"/>
</dbReference>
<proteinExistence type="predicted"/>
<dbReference type="Proteomes" id="UP000002215">
    <property type="component" value="Chromosome"/>
</dbReference>
<name>A0A979G3A3_CHIPD</name>